<name>A0AAG5DVW8_ANOAO</name>
<protein>
    <recommendedName>
        <fullName evidence="4">Cadherin domain-containing protein</fullName>
    </recommendedName>
</protein>
<evidence type="ECO:0000256" key="1">
    <source>
        <dbReference type="SAM" id="SignalP"/>
    </source>
</evidence>
<dbReference type="Proteomes" id="UP000075880">
    <property type="component" value="Unassembled WGS sequence"/>
</dbReference>
<reference evidence="2" key="1">
    <citation type="submission" date="2024-04" db="UniProtKB">
        <authorList>
            <consortium name="EnsemblMetazoa"/>
        </authorList>
    </citation>
    <scope>IDENTIFICATION</scope>
    <source>
        <strain evidence="2">EBRO</strain>
    </source>
</reference>
<dbReference type="EnsemblMetazoa" id="ENSAATROPT017090">
    <property type="protein sequence ID" value="ENSAATROPP015070"/>
    <property type="gene ID" value="ENSAATROPG013984"/>
</dbReference>
<evidence type="ECO:0000313" key="2">
    <source>
        <dbReference type="EnsemblMetazoa" id="ENSAATROPP015070"/>
    </source>
</evidence>
<feature type="signal peptide" evidence="1">
    <location>
        <begin position="1"/>
        <end position="29"/>
    </location>
</feature>
<sequence>MIMLFRVSEVPYMLLAVLALGVLVAASFAKPLLGQNEATVGGSSNQHPEETDQYVRMGNCSGTLNLLYVETLVLAKDANSLINATIEVNLDSTLAPFAIACVQIHPSTEHDRLALAGHRFLGPKQFTIDVQEQPPQRDRNIQYEISVYRALPPRGRSSPGNVSTGS</sequence>
<organism evidence="2 3">
    <name type="scientific">Anopheles atroparvus</name>
    <name type="common">European mosquito</name>
    <dbReference type="NCBI Taxonomy" id="41427"/>
    <lineage>
        <taxon>Eukaryota</taxon>
        <taxon>Metazoa</taxon>
        <taxon>Ecdysozoa</taxon>
        <taxon>Arthropoda</taxon>
        <taxon>Hexapoda</taxon>
        <taxon>Insecta</taxon>
        <taxon>Pterygota</taxon>
        <taxon>Neoptera</taxon>
        <taxon>Endopterygota</taxon>
        <taxon>Diptera</taxon>
        <taxon>Nematocera</taxon>
        <taxon>Culicoidea</taxon>
        <taxon>Culicidae</taxon>
        <taxon>Anophelinae</taxon>
        <taxon>Anopheles</taxon>
    </lineage>
</organism>
<feature type="chain" id="PRO_5042524628" description="Cadherin domain-containing protein" evidence="1">
    <location>
        <begin position="30"/>
        <end position="166"/>
    </location>
</feature>
<evidence type="ECO:0008006" key="4">
    <source>
        <dbReference type="Google" id="ProtNLM"/>
    </source>
</evidence>
<keyword evidence="1" id="KW-0732">Signal</keyword>
<accession>A0AAG5DVW8</accession>
<proteinExistence type="predicted"/>
<evidence type="ECO:0000313" key="3">
    <source>
        <dbReference type="Proteomes" id="UP000075880"/>
    </source>
</evidence>
<dbReference type="AlphaFoldDB" id="A0AAG5DVW8"/>
<keyword evidence="3" id="KW-1185">Reference proteome</keyword>